<reference evidence="2" key="1">
    <citation type="submission" date="2022-08" db="EMBL/GenBank/DDBJ databases">
        <title>Genome sequencing of akame (Lates japonicus).</title>
        <authorList>
            <person name="Hashiguchi Y."/>
            <person name="Takahashi H."/>
        </authorList>
    </citation>
    <scope>NUCLEOTIDE SEQUENCE</scope>
    <source>
        <strain evidence="2">Kochi</strain>
    </source>
</reference>
<organism evidence="2 3">
    <name type="scientific">Lates japonicus</name>
    <name type="common">Japanese lates</name>
    <dbReference type="NCBI Taxonomy" id="270547"/>
    <lineage>
        <taxon>Eukaryota</taxon>
        <taxon>Metazoa</taxon>
        <taxon>Chordata</taxon>
        <taxon>Craniata</taxon>
        <taxon>Vertebrata</taxon>
        <taxon>Euteleostomi</taxon>
        <taxon>Actinopterygii</taxon>
        <taxon>Neopterygii</taxon>
        <taxon>Teleostei</taxon>
        <taxon>Neoteleostei</taxon>
        <taxon>Acanthomorphata</taxon>
        <taxon>Carangaria</taxon>
        <taxon>Carangaria incertae sedis</taxon>
        <taxon>Centropomidae</taxon>
        <taxon>Lates</taxon>
    </lineage>
</organism>
<dbReference type="AlphaFoldDB" id="A0AAD3MG68"/>
<dbReference type="Proteomes" id="UP001279410">
    <property type="component" value="Unassembled WGS sequence"/>
</dbReference>
<gene>
    <name evidence="2" type="ORF">AKAME5_000576700</name>
</gene>
<dbReference type="EMBL" id="BRZM01000015">
    <property type="protein sequence ID" value="GLD52941.1"/>
    <property type="molecule type" value="Genomic_DNA"/>
</dbReference>
<sequence>MFVWDVHQRSGAGGKSGGWELKAPRTGVSTEGGEATAANWKWFDAMDEVMGQRPLITPPNLITSSMASTSLLKRAAGARGH</sequence>
<feature type="region of interest" description="Disordered" evidence="1">
    <location>
        <begin position="1"/>
        <end position="34"/>
    </location>
</feature>
<evidence type="ECO:0000313" key="2">
    <source>
        <dbReference type="EMBL" id="GLD52941.1"/>
    </source>
</evidence>
<protein>
    <submittedName>
        <fullName evidence="2">Uncharacterized protein</fullName>
    </submittedName>
</protein>
<evidence type="ECO:0000256" key="1">
    <source>
        <dbReference type="SAM" id="MobiDB-lite"/>
    </source>
</evidence>
<keyword evidence="3" id="KW-1185">Reference proteome</keyword>
<name>A0AAD3MG68_LATJO</name>
<comment type="caution">
    <text evidence="2">The sequence shown here is derived from an EMBL/GenBank/DDBJ whole genome shotgun (WGS) entry which is preliminary data.</text>
</comment>
<evidence type="ECO:0000313" key="3">
    <source>
        <dbReference type="Proteomes" id="UP001279410"/>
    </source>
</evidence>
<proteinExistence type="predicted"/>
<accession>A0AAD3MG68</accession>